<keyword evidence="2" id="KW-1185">Reference proteome</keyword>
<evidence type="ECO:0000313" key="1">
    <source>
        <dbReference type="EMBL" id="MRD45858.1"/>
    </source>
</evidence>
<proteinExistence type="predicted"/>
<dbReference type="RefSeq" id="WP_153583203.1">
    <property type="nucleotide sequence ID" value="NZ_WJBU01000001.1"/>
</dbReference>
<protein>
    <submittedName>
        <fullName evidence="1">Uncharacterized protein</fullName>
    </submittedName>
</protein>
<comment type="caution">
    <text evidence="1">The sequence shown here is derived from an EMBL/GenBank/DDBJ whole genome shotgun (WGS) entry which is preliminary data.</text>
</comment>
<evidence type="ECO:0000313" key="2">
    <source>
        <dbReference type="Proteomes" id="UP000487350"/>
    </source>
</evidence>
<organism evidence="1 2">
    <name type="scientific">Caenimonas koreensis DSM 17982</name>
    <dbReference type="NCBI Taxonomy" id="1121255"/>
    <lineage>
        <taxon>Bacteria</taxon>
        <taxon>Pseudomonadati</taxon>
        <taxon>Pseudomonadota</taxon>
        <taxon>Betaproteobacteria</taxon>
        <taxon>Burkholderiales</taxon>
        <taxon>Comamonadaceae</taxon>
        <taxon>Caenimonas</taxon>
    </lineage>
</organism>
<dbReference type="AlphaFoldDB" id="A0A844AU28"/>
<gene>
    <name evidence="1" type="ORF">GHT07_01095</name>
</gene>
<accession>A0A844AU28</accession>
<reference evidence="1 2" key="1">
    <citation type="submission" date="2019-11" db="EMBL/GenBank/DDBJ databases">
        <title>Caenimonas koreensis gen. nov., sp. nov., isolated from activated sludge.</title>
        <authorList>
            <person name="Seung H.R."/>
        </authorList>
    </citation>
    <scope>NUCLEOTIDE SEQUENCE [LARGE SCALE GENOMIC DNA]</scope>
    <source>
        <strain evidence="1 2">EMB320</strain>
    </source>
</reference>
<name>A0A844AU28_9BURK</name>
<sequence length="222" mass="24422">MKSLNGLLLVGSEPQAQTQTHVQKQESSVATPTIAQAAAPQDRFSNLPKVLRGEIFKAVEYPSHAALAATSRQLNRAITELPAYSEVHAGFSAAMARDRDLGLRISQKKVEVQRLSKALNYSELYEDDSELDFYTADKRKLNELVAEFRDLAAQRQSIVGELAEQLSVHADAYIRANMPQPAAHGPESPGDLAARREVAAQLITRWRQELIQVFGTSAAQQA</sequence>
<dbReference type="EMBL" id="WJBU01000001">
    <property type="protein sequence ID" value="MRD45858.1"/>
    <property type="molecule type" value="Genomic_DNA"/>
</dbReference>
<dbReference type="Proteomes" id="UP000487350">
    <property type="component" value="Unassembled WGS sequence"/>
</dbReference>